<organism evidence="1 2">
    <name type="scientific">Giardia muris</name>
    <dbReference type="NCBI Taxonomy" id="5742"/>
    <lineage>
        <taxon>Eukaryota</taxon>
        <taxon>Metamonada</taxon>
        <taxon>Diplomonadida</taxon>
        <taxon>Hexamitidae</taxon>
        <taxon>Giardiinae</taxon>
        <taxon>Giardia</taxon>
    </lineage>
</organism>
<keyword evidence="2" id="KW-1185">Reference proteome</keyword>
<accession>A0A4Z1T1Y1</accession>
<dbReference type="AlphaFoldDB" id="A0A4Z1T1Y1"/>
<name>A0A4Z1T1Y1_GIAMU</name>
<sequence>MDIVNVLGLSSLASDAPGVTQSQRALLERLHQLSLLLRMVEQARLVGSYAEYPSRYILPLPFTPTLLAFTDCIEQELVALRVEILERAGSSPTAPSRALAMVERNDLRLFPEVLERLGWFVAEPLVSPNSASARLLDELHSLYQNHEQSETVARVVRACRVAFSISLLEDMSFKRGLNGEVLSITTFDIQVVDHSLPAFFTNLYAPLKAYAFLVNLVLRTVIISTHGAPTDEDDAKEGRTTRLLLSEQEKGTVLYATLLEDIAHFQRSVVPILFLSDPWAIHDTEIIRDFIVDVNYQLSNTLLEQKQRLCAWVSQLFVHNVEAVFYHEAAVGLFGHLCETISYSSLDKVGIVTIPTSFLLKLHSIVQGVDSGFFANHLKKVISPESIAQVQAGLEKDTATQPSSVPITLANSLPYIEVGLIYARADEQHAAQIGLAHFFLEASAESLIETISIFCRLTAFAQVSLHWALTELRQIEKRLTFVYHSGQGIIDANGKKLMVIGIGEHTRQRDFATLRRERTTGTLVAPVFVSVTRTLYLMMSFVSSYNTYIHDHALLDFGKAEAVDCDLRSVFADALASLEVTHEIGMVIQGLMRTSILTALWVAVLSKLSVSFTSNEQLLAVPHREIRELELEFRAGWTEVLERCDRLEQEQGLQTAALALSVWLPSPPPSN</sequence>
<proteinExistence type="predicted"/>
<dbReference type="VEuPathDB" id="GiardiaDB:GMRT_10078"/>
<protein>
    <submittedName>
        <fullName evidence="1">Uncharacterized protein</fullName>
    </submittedName>
</protein>
<evidence type="ECO:0000313" key="1">
    <source>
        <dbReference type="EMBL" id="TNJ27953.1"/>
    </source>
</evidence>
<evidence type="ECO:0000313" key="2">
    <source>
        <dbReference type="Proteomes" id="UP000315496"/>
    </source>
</evidence>
<reference evidence="1 2" key="1">
    <citation type="submission" date="2019-05" db="EMBL/GenBank/DDBJ databases">
        <title>The compact genome of Giardia muris reveals important steps in the evolution of intestinal protozoan parasites.</title>
        <authorList>
            <person name="Xu F."/>
            <person name="Jimenez-Gonzalez A."/>
            <person name="Einarsson E."/>
            <person name="Astvaldsson A."/>
            <person name="Peirasmaki D."/>
            <person name="Eckmann L."/>
            <person name="Andersson J.O."/>
            <person name="Svard S.G."/>
            <person name="Jerlstrom-Hultqvist J."/>
        </authorList>
    </citation>
    <scope>NUCLEOTIDE SEQUENCE [LARGE SCALE GENOMIC DNA]</scope>
    <source>
        <strain evidence="1 2">Roberts-Thomson</strain>
    </source>
</reference>
<dbReference type="Proteomes" id="UP000315496">
    <property type="component" value="Chromosome 3"/>
</dbReference>
<gene>
    <name evidence="1" type="ORF">GMRT_10078</name>
</gene>
<dbReference type="EMBL" id="VDLU01000003">
    <property type="protein sequence ID" value="TNJ27953.1"/>
    <property type="molecule type" value="Genomic_DNA"/>
</dbReference>
<comment type="caution">
    <text evidence="1">The sequence shown here is derived from an EMBL/GenBank/DDBJ whole genome shotgun (WGS) entry which is preliminary data.</text>
</comment>